<dbReference type="Proteomes" id="UP000406256">
    <property type="component" value="Unassembled WGS sequence"/>
</dbReference>
<evidence type="ECO:0000313" key="3">
    <source>
        <dbReference type="EMBL" id="VVE14351.1"/>
    </source>
</evidence>
<gene>
    <name evidence="3" type="primary">cspG</name>
    <name evidence="3" type="ORF">PAN31108_02790</name>
</gene>
<dbReference type="Gene3D" id="2.40.50.140">
    <property type="entry name" value="Nucleic acid-binding proteins"/>
    <property type="match status" value="1"/>
</dbReference>
<feature type="domain" description="CSD" evidence="2">
    <location>
        <begin position="17"/>
        <end position="61"/>
    </location>
</feature>
<reference evidence="3 4" key="1">
    <citation type="submission" date="2019-08" db="EMBL/GenBank/DDBJ databases">
        <authorList>
            <person name="Peeters C."/>
        </authorList>
    </citation>
    <scope>NUCLEOTIDE SEQUENCE [LARGE SCALE GENOMIC DNA]</scope>
    <source>
        <strain evidence="3 4">LMG 31108</strain>
    </source>
</reference>
<protein>
    <submittedName>
        <fullName evidence="3">Cold shock-like protein CspG</fullName>
    </submittedName>
</protein>
<name>A0A5E4VQ59_9BURK</name>
<evidence type="ECO:0000259" key="2">
    <source>
        <dbReference type="Pfam" id="PF00313"/>
    </source>
</evidence>
<organism evidence="3 4">
    <name type="scientific">Pandoraea anhela</name>
    <dbReference type="NCBI Taxonomy" id="2508295"/>
    <lineage>
        <taxon>Bacteria</taxon>
        <taxon>Pseudomonadati</taxon>
        <taxon>Pseudomonadota</taxon>
        <taxon>Betaproteobacteria</taxon>
        <taxon>Burkholderiales</taxon>
        <taxon>Burkholderiaceae</taxon>
        <taxon>Pandoraea</taxon>
    </lineage>
</organism>
<dbReference type="GO" id="GO:0003676">
    <property type="term" value="F:nucleic acid binding"/>
    <property type="evidence" value="ECO:0007669"/>
    <property type="project" value="InterPro"/>
</dbReference>
<feature type="compositionally biased region" description="Polar residues" evidence="1">
    <location>
        <begin position="47"/>
        <end position="63"/>
    </location>
</feature>
<accession>A0A5E4VQ59</accession>
<dbReference type="InterPro" id="IPR012340">
    <property type="entry name" value="NA-bd_OB-fold"/>
</dbReference>
<feature type="region of interest" description="Disordered" evidence="1">
    <location>
        <begin position="41"/>
        <end position="63"/>
    </location>
</feature>
<sequence>MTKELNEQFTQRKSTPTADAEDIFAHYSAIQSVSVAHAADQQKVEFDTSNAPKQPGAQSIKSI</sequence>
<dbReference type="RefSeq" id="WP_150669423.1">
    <property type="nucleotide sequence ID" value="NZ_CABPSB010000009.1"/>
</dbReference>
<dbReference type="Pfam" id="PF00313">
    <property type="entry name" value="CSD"/>
    <property type="match status" value="1"/>
</dbReference>
<dbReference type="OrthoDB" id="9800919at2"/>
<proteinExistence type="predicted"/>
<keyword evidence="4" id="KW-1185">Reference proteome</keyword>
<dbReference type="InterPro" id="IPR002059">
    <property type="entry name" value="CSP_DNA-bd"/>
</dbReference>
<evidence type="ECO:0000256" key="1">
    <source>
        <dbReference type="SAM" id="MobiDB-lite"/>
    </source>
</evidence>
<dbReference type="EMBL" id="CABPSB010000009">
    <property type="protein sequence ID" value="VVE14351.1"/>
    <property type="molecule type" value="Genomic_DNA"/>
</dbReference>
<evidence type="ECO:0000313" key="4">
    <source>
        <dbReference type="Proteomes" id="UP000406256"/>
    </source>
</evidence>
<dbReference type="AlphaFoldDB" id="A0A5E4VQ59"/>